<gene>
    <name evidence="2" type="ORF">MCOR_48523</name>
</gene>
<name>A0A6J8E9W7_MYTCO</name>
<feature type="compositionally biased region" description="Polar residues" evidence="1">
    <location>
        <begin position="143"/>
        <end position="166"/>
    </location>
</feature>
<dbReference type="EMBL" id="CACVKT020008520">
    <property type="protein sequence ID" value="CAC5415861.1"/>
    <property type="molecule type" value="Genomic_DNA"/>
</dbReference>
<proteinExistence type="predicted"/>
<accession>A0A6J8E9W7</accession>
<organism evidence="2 3">
    <name type="scientific">Mytilus coruscus</name>
    <name type="common">Sea mussel</name>
    <dbReference type="NCBI Taxonomy" id="42192"/>
    <lineage>
        <taxon>Eukaryota</taxon>
        <taxon>Metazoa</taxon>
        <taxon>Spiralia</taxon>
        <taxon>Lophotrochozoa</taxon>
        <taxon>Mollusca</taxon>
        <taxon>Bivalvia</taxon>
        <taxon>Autobranchia</taxon>
        <taxon>Pteriomorphia</taxon>
        <taxon>Mytilida</taxon>
        <taxon>Mytiloidea</taxon>
        <taxon>Mytilidae</taxon>
        <taxon>Mytilinae</taxon>
        <taxon>Mytilus</taxon>
    </lineage>
</organism>
<evidence type="ECO:0000313" key="2">
    <source>
        <dbReference type="EMBL" id="CAC5415861.1"/>
    </source>
</evidence>
<evidence type="ECO:0000256" key="1">
    <source>
        <dbReference type="SAM" id="MobiDB-lite"/>
    </source>
</evidence>
<evidence type="ECO:0000313" key="3">
    <source>
        <dbReference type="Proteomes" id="UP000507470"/>
    </source>
</evidence>
<reference evidence="2 3" key="1">
    <citation type="submission" date="2020-06" db="EMBL/GenBank/DDBJ databases">
        <authorList>
            <person name="Li R."/>
            <person name="Bekaert M."/>
        </authorList>
    </citation>
    <scope>NUCLEOTIDE SEQUENCE [LARGE SCALE GENOMIC DNA]</scope>
    <source>
        <strain evidence="3">wild</strain>
    </source>
</reference>
<sequence>MVAGNDVIPDYVVIIRAKCQSRTRKKAAPQKLVEDVQDLVEEQSQELPPIYRPSVRRRKARQEAPGNLVVRETNTKQSSVPTANDIADALFLKFQSSGVQLVKGNTVVQINDVTGMLSTSSIQPENPSTTDSQGPMLAVFQPPISSDPNINTPSDSELVNSSNSNKENPYETHYTFRLPCQVKVKSDVWCDNYAAAIFAITTLQLSTGAQPSYVYLNIQTNSIVNLTLRQFCENGTILRTDTTCGGVVILSHHYLSAFINGHKETEPR</sequence>
<keyword evidence="3" id="KW-1185">Reference proteome</keyword>
<feature type="region of interest" description="Disordered" evidence="1">
    <location>
        <begin position="142"/>
        <end position="166"/>
    </location>
</feature>
<protein>
    <submittedName>
        <fullName evidence="2">Uncharacterized protein</fullName>
    </submittedName>
</protein>
<dbReference type="Proteomes" id="UP000507470">
    <property type="component" value="Unassembled WGS sequence"/>
</dbReference>
<dbReference type="AlphaFoldDB" id="A0A6J8E9W7"/>